<evidence type="ECO:0000256" key="2">
    <source>
        <dbReference type="SAM" id="MobiDB-lite"/>
    </source>
</evidence>
<dbReference type="SUPFAM" id="SSF57701">
    <property type="entry name" value="Zn2/Cys6 DNA-binding domain"/>
    <property type="match status" value="1"/>
</dbReference>
<evidence type="ECO:0000259" key="3">
    <source>
        <dbReference type="PROSITE" id="PS50048"/>
    </source>
</evidence>
<feature type="region of interest" description="Disordered" evidence="2">
    <location>
        <begin position="266"/>
        <end position="307"/>
    </location>
</feature>
<evidence type="ECO:0000256" key="1">
    <source>
        <dbReference type="ARBA" id="ARBA00023242"/>
    </source>
</evidence>
<dbReference type="PANTHER" id="PTHR38111:SF2">
    <property type="entry name" value="FINGER DOMAIN PROTEIN, PUTATIVE (AFU_ORTHOLOGUE AFUA_1G01560)-RELATED"/>
    <property type="match status" value="1"/>
</dbReference>
<dbReference type="EMBL" id="CABFNS010000782">
    <property type="protein sequence ID" value="VUC28274.1"/>
    <property type="molecule type" value="Genomic_DNA"/>
</dbReference>
<keyword evidence="1" id="KW-0539">Nucleus</keyword>
<sequence length="532" mass="59413">MPSAPRSTACQTCKQKRTKCDRKWPACTQCIRKGVKCPGPSSLVKFVSNNHHSTPSSPTQTLAEGSGSSLSFPRVMVSQGPLKSYRGGNSVEGSFRLQIPRSQLNTAVESIGSQLISLLDTRGTSTFGTLHFLEFCPQRILQSACLRDCVALYCHAWIQCHHYRQPVSSVLEGKIYGDAIRSLRKTINEDQLCTVETLAAMVLLERFMYPCRLSEPKELVRHQLGIRHVMKQIGPPNPKDELHSWLVRGSVNTMYHVAKYDSGGDSIEEAGTTSGEATGKSPYWGNGSHWKMEEDDDVQSPTNAEDDGEGAIDNVKHQNKLINEGRALVLRIALRHTKDWLPKISELRQNPSEAESQKATLTQTIEKLQMTLENTLSKAWESCLASGSILESHDPSFFLGRRFDFSSLKLADDLLSMLLYQAVTVRMLGVLGDINGNADESLVSKYKSICHRCWMCYPYLCTVDTDFQASMFNKLLVTLEPATWEELGHFLALDMDWTSCGVKDPKDVKSFFFWIHGMAIFFTGQSPCPTGH</sequence>
<dbReference type="Proteomes" id="UP000766486">
    <property type="component" value="Unassembled WGS sequence"/>
</dbReference>
<name>A0ABY6UB03_BIOOC</name>
<feature type="region of interest" description="Disordered" evidence="2">
    <location>
        <begin position="48"/>
        <end position="67"/>
    </location>
</feature>
<dbReference type="Pfam" id="PF00172">
    <property type="entry name" value="Zn_clus"/>
    <property type="match status" value="1"/>
</dbReference>
<protein>
    <recommendedName>
        <fullName evidence="3">Zn(2)-C6 fungal-type domain-containing protein</fullName>
    </recommendedName>
</protein>
<dbReference type="InterPro" id="IPR001138">
    <property type="entry name" value="Zn2Cys6_DnaBD"/>
</dbReference>
<proteinExistence type="predicted"/>
<keyword evidence="5" id="KW-1185">Reference proteome</keyword>
<accession>A0ABY6UB03</accession>
<dbReference type="SMART" id="SM00066">
    <property type="entry name" value="GAL4"/>
    <property type="match status" value="1"/>
</dbReference>
<comment type="caution">
    <text evidence="4">The sequence shown here is derived from an EMBL/GenBank/DDBJ whole genome shotgun (WGS) entry which is preliminary data.</text>
</comment>
<evidence type="ECO:0000313" key="5">
    <source>
        <dbReference type="Proteomes" id="UP000766486"/>
    </source>
</evidence>
<dbReference type="CDD" id="cd00067">
    <property type="entry name" value="GAL4"/>
    <property type="match status" value="1"/>
</dbReference>
<evidence type="ECO:0000313" key="4">
    <source>
        <dbReference type="EMBL" id="VUC28274.1"/>
    </source>
</evidence>
<gene>
    <name evidence="4" type="ORF">CLO192961_LOCUS228832</name>
</gene>
<dbReference type="PROSITE" id="PS50048">
    <property type="entry name" value="ZN2_CY6_FUNGAL_2"/>
    <property type="match status" value="1"/>
</dbReference>
<dbReference type="InterPro" id="IPR053178">
    <property type="entry name" value="Osmoadaptation_assoc"/>
</dbReference>
<dbReference type="InterPro" id="IPR036864">
    <property type="entry name" value="Zn2-C6_fun-type_DNA-bd_sf"/>
</dbReference>
<dbReference type="PANTHER" id="PTHR38111">
    <property type="entry name" value="ZN(2)-C6 FUNGAL-TYPE DOMAIN-CONTAINING PROTEIN-RELATED"/>
    <property type="match status" value="1"/>
</dbReference>
<dbReference type="PROSITE" id="PS00463">
    <property type="entry name" value="ZN2_CY6_FUNGAL_1"/>
    <property type="match status" value="1"/>
</dbReference>
<organism evidence="4 5">
    <name type="scientific">Bionectria ochroleuca</name>
    <name type="common">Gliocladium roseum</name>
    <dbReference type="NCBI Taxonomy" id="29856"/>
    <lineage>
        <taxon>Eukaryota</taxon>
        <taxon>Fungi</taxon>
        <taxon>Dikarya</taxon>
        <taxon>Ascomycota</taxon>
        <taxon>Pezizomycotina</taxon>
        <taxon>Sordariomycetes</taxon>
        <taxon>Hypocreomycetidae</taxon>
        <taxon>Hypocreales</taxon>
        <taxon>Bionectriaceae</taxon>
        <taxon>Clonostachys</taxon>
    </lineage>
</organism>
<feature type="domain" description="Zn(2)-C6 fungal-type" evidence="3">
    <location>
        <begin position="9"/>
        <end position="37"/>
    </location>
</feature>
<dbReference type="Gene3D" id="4.10.240.10">
    <property type="entry name" value="Zn(2)-C6 fungal-type DNA-binding domain"/>
    <property type="match status" value="1"/>
</dbReference>
<reference evidence="4 5" key="1">
    <citation type="submission" date="2019-06" db="EMBL/GenBank/DDBJ databases">
        <authorList>
            <person name="Broberg M."/>
        </authorList>
    </citation>
    <scope>NUCLEOTIDE SEQUENCE [LARGE SCALE GENOMIC DNA]</scope>
</reference>
<feature type="compositionally biased region" description="Acidic residues" evidence="2">
    <location>
        <begin position="293"/>
        <end position="307"/>
    </location>
</feature>